<feature type="non-terminal residue" evidence="2">
    <location>
        <position position="191"/>
    </location>
</feature>
<name>A0AAN5CJV9_9BILA</name>
<organism evidence="2 3">
    <name type="scientific">Pristionchus mayeri</name>
    <dbReference type="NCBI Taxonomy" id="1317129"/>
    <lineage>
        <taxon>Eukaryota</taxon>
        <taxon>Metazoa</taxon>
        <taxon>Ecdysozoa</taxon>
        <taxon>Nematoda</taxon>
        <taxon>Chromadorea</taxon>
        <taxon>Rhabditida</taxon>
        <taxon>Rhabditina</taxon>
        <taxon>Diplogasteromorpha</taxon>
        <taxon>Diplogasteroidea</taxon>
        <taxon>Neodiplogasteridae</taxon>
        <taxon>Pristionchus</taxon>
    </lineage>
</organism>
<sequence length="191" mass="21636">VEIIRHWGYPVEELEVHTRDGYILSMYRIPRGRHEEASSCGQRPAILFVHGLTADSAEFVLNPPETSPTMILADAGFDVFLLNHRGSTHSRKHVRLSPQDEEFWQFTLDEYANYDATAAVDKVLEVTGATSLFWIGHSQGTTVGFMMLADKPQYNQKVRALFQIAPAGTAHYTRGSIRVFKLLYNLIKRVV</sequence>
<dbReference type="Proteomes" id="UP001328107">
    <property type="component" value="Unassembled WGS sequence"/>
</dbReference>
<feature type="non-terminal residue" evidence="2">
    <location>
        <position position="1"/>
    </location>
</feature>
<dbReference type="Pfam" id="PF04083">
    <property type="entry name" value="Abhydro_lipase"/>
    <property type="match status" value="1"/>
</dbReference>
<dbReference type="PANTHER" id="PTHR11005">
    <property type="entry name" value="LYSOSOMAL ACID LIPASE-RELATED"/>
    <property type="match status" value="1"/>
</dbReference>
<accession>A0AAN5CJV9</accession>
<keyword evidence="3" id="KW-1185">Reference proteome</keyword>
<evidence type="ECO:0000313" key="2">
    <source>
        <dbReference type="EMBL" id="GMR45783.1"/>
    </source>
</evidence>
<dbReference type="GO" id="GO:0006629">
    <property type="term" value="P:lipid metabolic process"/>
    <property type="evidence" value="ECO:0007669"/>
    <property type="project" value="InterPro"/>
</dbReference>
<dbReference type="AlphaFoldDB" id="A0AAN5CJV9"/>
<dbReference type="Gene3D" id="3.40.50.1820">
    <property type="entry name" value="alpha/beta hydrolase"/>
    <property type="match status" value="1"/>
</dbReference>
<protein>
    <recommendedName>
        <fullName evidence="1">Partial AB-hydrolase lipase domain-containing protein</fullName>
    </recommendedName>
</protein>
<dbReference type="EMBL" id="BTRK01000004">
    <property type="protein sequence ID" value="GMR45783.1"/>
    <property type="molecule type" value="Genomic_DNA"/>
</dbReference>
<dbReference type="InterPro" id="IPR006693">
    <property type="entry name" value="AB_hydrolase_lipase"/>
</dbReference>
<evidence type="ECO:0000259" key="1">
    <source>
        <dbReference type="Pfam" id="PF04083"/>
    </source>
</evidence>
<gene>
    <name evidence="2" type="ORF">PMAYCL1PPCAC_15978</name>
</gene>
<reference evidence="3" key="1">
    <citation type="submission" date="2022-10" db="EMBL/GenBank/DDBJ databases">
        <title>Genome assembly of Pristionchus species.</title>
        <authorList>
            <person name="Yoshida K."/>
            <person name="Sommer R.J."/>
        </authorList>
    </citation>
    <scope>NUCLEOTIDE SEQUENCE [LARGE SCALE GENOMIC DNA]</scope>
    <source>
        <strain evidence="3">RS5460</strain>
    </source>
</reference>
<evidence type="ECO:0000313" key="3">
    <source>
        <dbReference type="Proteomes" id="UP001328107"/>
    </source>
</evidence>
<dbReference type="InterPro" id="IPR029058">
    <property type="entry name" value="AB_hydrolase_fold"/>
</dbReference>
<comment type="caution">
    <text evidence="2">The sequence shown here is derived from an EMBL/GenBank/DDBJ whole genome shotgun (WGS) entry which is preliminary data.</text>
</comment>
<dbReference type="SUPFAM" id="SSF53474">
    <property type="entry name" value="alpha/beta-Hydrolases"/>
    <property type="match status" value="1"/>
</dbReference>
<proteinExistence type="predicted"/>
<feature type="domain" description="Partial AB-hydrolase lipase" evidence="1">
    <location>
        <begin position="2"/>
        <end position="62"/>
    </location>
</feature>